<dbReference type="PROSITE" id="PS01063">
    <property type="entry name" value="SIGMA70_ECF"/>
    <property type="match status" value="1"/>
</dbReference>
<evidence type="ECO:0000313" key="11">
    <source>
        <dbReference type="Proteomes" id="UP000244755"/>
    </source>
</evidence>
<dbReference type="Gene3D" id="1.10.10.10">
    <property type="entry name" value="Winged helix-like DNA-binding domain superfamily/Winged helix DNA-binding domain"/>
    <property type="match status" value="1"/>
</dbReference>
<keyword evidence="4 6" id="KW-0238">DNA-binding</keyword>
<gene>
    <name evidence="10" type="ORF">DA075_11385</name>
</gene>
<dbReference type="GO" id="GO:0016987">
    <property type="term" value="F:sigma factor activity"/>
    <property type="evidence" value="ECO:0007669"/>
    <property type="project" value="UniProtKB-KW"/>
</dbReference>
<feature type="domain" description="RNA polymerase sigma factor 70 region 4 type 2" evidence="9">
    <location>
        <begin position="167"/>
        <end position="219"/>
    </location>
</feature>
<dbReference type="PANTHER" id="PTHR43133">
    <property type="entry name" value="RNA POLYMERASE ECF-TYPE SIGMA FACTO"/>
    <property type="match status" value="1"/>
</dbReference>
<evidence type="ECO:0000313" key="10">
    <source>
        <dbReference type="EMBL" id="AWB21445.1"/>
    </source>
</evidence>
<keyword evidence="2 6" id="KW-0805">Transcription regulation</keyword>
<evidence type="ECO:0000256" key="5">
    <source>
        <dbReference type="ARBA" id="ARBA00023163"/>
    </source>
</evidence>
<dbReference type="NCBIfam" id="TIGR02937">
    <property type="entry name" value="sigma70-ECF"/>
    <property type="match status" value="1"/>
</dbReference>
<dbReference type="GO" id="GO:0003677">
    <property type="term" value="F:DNA binding"/>
    <property type="evidence" value="ECO:0007669"/>
    <property type="project" value="UniProtKB-KW"/>
</dbReference>
<dbReference type="Proteomes" id="UP000244755">
    <property type="component" value="Chromosome 1"/>
</dbReference>
<evidence type="ECO:0000259" key="9">
    <source>
        <dbReference type="Pfam" id="PF08281"/>
    </source>
</evidence>
<dbReference type="Pfam" id="PF04542">
    <property type="entry name" value="Sigma70_r2"/>
    <property type="match status" value="1"/>
</dbReference>
<evidence type="ECO:0000256" key="4">
    <source>
        <dbReference type="ARBA" id="ARBA00023125"/>
    </source>
</evidence>
<dbReference type="InterPro" id="IPR013249">
    <property type="entry name" value="RNA_pol_sigma70_r4_t2"/>
</dbReference>
<organism evidence="10 11">
    <name type="scientific">Methylobacterium currus</name>
    <dbReference type="NCBI Taxonomy" id="2051553"/>
    <lineage>
        <taxon>Bacteria</taxon>
        <taxon>Pseudomonadati</taxon>
        <taxon>Pseudomonadota</taxon>
        <taxon>Alphaproteobacteria</taxon>
        <taxon>Hyphomicrobiales</taxon>
        <taxon>Methylobacteriaceae</taxon>
        <taxon>Methylobacterium</taxon>
    </lineage>
</organism>
<dbReference type="Gene3D" id="1.10.1740.10">
    <property type="match status" value="1"/>
</dbReference>
<dbReference type="PANTHER" id="PTHR43133:SF25">
    <property type="entry name" value="RNA POLYMERASE SIGMA FACTOR RFAY-RELATED"/>
    <property type="match status" value="1"/>
</dbReference>
<accession>A0A2R4WIU7</accession>
<dbReference type="EMBL" id="CP028843">
    <property type="protein sequence ID" value="AWB21445.1"/>
    <property type="molecule type" value="Genomic_DNA"/>
</dbReference>
<dbReference type="SUPFAM" id="SSF88946">
    <property type="entry name" value="Sigma2 domain of RNA polymerase sigma factors"/>
    <property type="match status" value="1"/>
</dbReference>
<evidence type="ECO:0000256" key="1">
    <source>
        <dbReference type="ARBA" id="ARBA00010641"/>
    </source>
</evidence>
<reference evidence="10 11" key="1">
    <citation type="submission" date="2018-04" db="EMBL/GenBank/DDBJ databases">
        <title>Methylobacterium sp. PR1016A genome.</title>
        <authorList>
            <person name="Park W."/>
        </authorList>
    </citation>
    <scope>NUCLEOTIDE SEQUENCE [LARGE SCALE GENOMIC DNA]</scope>
    <source>
        <strain evidence="10 11">PR1016A</strain>
    </source>
</reference>
<dbReference type="CDD" id="cd06171">
    <property type="entry name" value="Sigma70_r4"/>
    <property type="match status" value="1"/>
</dbReference>
<dbReference type="SUPFAM" id="SSF88659">
    <property type="entry name" value="Sigma3 and sigma4 domains of RNA polymerase sigma factors"/>
    <property type="match status" value="1"/>
</dbReference>
<dbReference type="InterPro" id="IPR013325">
    <property type="entry name" value="RNA_pol_sigma_r2"/>
</dbReference>
<dbReference type="InterPro" id="IPR014284">
    <property type="entry name" value="RNA_pol_sigma-70_dom"/>
</dbReference>
<evidence type="ECO:0000256" key="3">
    <source>
        <dbReference type="ARBA" id="ARBA00023082"/>
    </source>
</evidence>
<dbReference type="InterPro" id="IPR036388">
    <property type="entry name" value="WH-like_DNA-bd_sf"/>
</dbReference>
<dbReference type="InterPro" id="IPR000838">
    <property type="entry name" value="RNA_pol_sigma70_ECF_CS"/>
</dbReference>
<dbReference type="GO" id="GO:0006352">
    <property type="term" value="P:DNA-templated transcription initiation"/>
    <property type="evidence" value="ECO:0007669"/>
    <property type="project" value="InterPro"/>
</dbReference>
<dbReference type="InterPro" id="IPR013324">
    <property type="entry name" value="RNA_pol_sigma_r3/r4-like"/>
</dbReference>
<feature type="compositionally biased region" description="Basic and acidic residues" evidence="7">
    <location>
        <begin position="214"/>
        <end position="243"/>
    </location>
</feature>
<keyword evidence="3 6" id="KW-0731">Sigma factor</keyword>
<evidence type="ECO:0000256" key="7">
    <source>
        <dbReference type="SAM" id="MobiDB-lite"/>
    </source>
</evidence>
<comment type="similarity">
    <text evidence="1 6">Belongs to the sigma-70 factor family. ECF subfamily.</text>
</comment>
<dbReference type="RefSeq" id="WP_099953318.1">
    <property type="nucleotide sequence ID" value="NZ_CP028843.1"/>
</dbReference>
<dbReference type="InterPro" id="IPR007627">
    <property type="entry name" value="RNA_pol_sigma70_r2"/>
</dbReference>
<evidence type="ECO:0000256" key="6">
    <source>
        <dbReference type="RuleBase" id="RU000716"/>
    </source>
</evidence>
<evidence type="ECO:0000256" key="2">
    <source>
        <dbReference type="ARBA" id="ARBA00023015"/>
    </source>
</evidence>
<evidence type="ECO:0000259" key="8">
    <source>
        <dbReference type="Pfam" id="PF04542"/>
    </source>
</evidence>
<protein>
    <recommendedName>
        <fullName evidence="6">RNA polymerase sigma factor</fullName>
    </recommendedName>
</protein>
<feature type="domain" description="RNA polymerase sigma-70 region 2" evidence="8">
    <location>
        <begin position="80"/>
        <end position="140"/>
    </location>
</feature>
<dbReference type="InterPro" id="IPR039425">
    <property type="entry name" value="RNA_pol_sigma-70-like"/>
</dbReference>
<keyword evidence="5 6" id="KW-0804">Transcription</keyword>
<name>A0A2R4WIU7_9HYPH</name>
<dbReference type="Pfam" id="PF08281">
    <property type="entry name" value="Sigma70_r4_2"/>
    <property type="match status" value="1"/>
</dbReference>
<dbReference type="KEGG" id="mee:DA075_11385"/>
<feature type="region of interest" description="Disordered" evidence="7">
    <location>
        <begin position="211"/>
        <end position="254"/>
    </location>
</feature>
<proteinExistence type="inferred from homology"/>
<keyword evidence="11" id="KW-1185">Reference proteome</keyword>
<sequence length="254" mass="27321">MRTDDVPPESVAATGAAITLIPSHLGGLLREYYPEADALDAGSALGQVLARLTQALDAVEAGAEHEVPAAFRTGLLGAVPRLRRYALSLTHHGADADDLVQHTLLKAWEHRRQFVPGSSLSAWLFAILRNGFFNGRRKHRLEVADPDGAHAATLASAAEQEHRATLRDLQGALDRLEPAQREALLLIAVEGLSYEAAADLIGCPAGTVKSRVSRARDRLGQDLDRDPPNRDSPNRDSPNRDLPNRAVLNPLGAA</sequence>
<dbReference type="AlphaFoldDB" id="A0A2R4WIU7"/>
<dbReference type="OrthoDB" id="9797134at2"/>